<dbReference type="PANTHER" id="PTHR22911:SF103">
    <property type="entry name" value="BLR2811 PROTEIN"/>
    <property type="match status" value="1"/>
</dbReference>
<keyword evidence="1" id="KW-0472">Membrane</keyword>
<name>A0A4Y8RTL8_9HYPH</name>
<keyword evidence="1" id="KW-0812">Transmembrane</keyword>
<gene>
    <name evidence="3" type="ORF">E3C22_04125</name>
</gene>
<sequence>MAETTHTYDNTPGETLKGMAIMIFAAAFIPLLDVFGKMLVTTHELSPGEVGMVRLFVQALVTLPIVFLVDGRDGLKTTRPGLNILRGLLLALGSISFFAALRFMPLADSTAVFLVEPLIVTLFSALFLKETIGWRRIAAVAVGFVGALIIIRPSYAVFGLASLLPLMAAVAVALYLILSRIVSRGTSSLAMMVHAGFVGGIALAAAMAVGHGQGIAELSFAWPHTATAWALLALAGVVGTAGHLLFILAYRLTPASILAPFGYVEIVSAIGFGYVFFGDLPDFAKWIGMAIIVGSGLFVFLRERQTKGASRVPPPH</sequence>
<feature type="domain" description="EamA" evidence="2">
    <location>
        <begin position="17"/>
        <end position="151"/>
    </location>
</feature>
<dbReference type="AlphaFoldDB" id="A0A4Y8RTL8"/>
<dbReference type="Proteomes" id="UP000298179">
    <property type="component" value="Unassembled WGS sequence"/>
</dbReference>
<protein>
    <submittedName>
        <fullName evidence="3">DMT family transporter</fullName>
    </submittedName>
</protein>
<feature type="transmembrane region" description="Helical" evidence="1">
    <location>
        <begin position="52"/>
        <end position="71"/>
    </location>
</feature>
<organism evidence="3 4">
    <name type="scientific">Jiella endophytica</name>
    <dbReference type="NCBI Taxonomy" id="2558362"/>
    <lineage>
        <taxon>Bacteria</taxon>
        <taxon>Pseudomonadati</taxon>
        <taxon>Pseudomonadota</taxon>
        <taxon>Alphaproteobacteria</taxon>
        <taxon>Hyphomicrobiales</taxon>
        <taxon>Aurantimonadaceae</taxon>
        <taxon>Jiella</taxon>
    </lineage>
</organism>
<keyword evidence="1" id="KW-1133">Transmembrane helix</keyword>
<accession>A0A4Y8RTL8</accession>
<evidence type="ECO:0000256" key="1">
    <source>
        <dbReference type="SAM" id="Phobius"/>
    </source>
</evidence>
<dbReference type="OrthoDB" id="9815809at2"/>
<reference evidence="3 4" key="1">
    <citation type="submission" date="2019-03" db="EMBL/GenBank/DDBJ databases">
        <title>Jiella endophytica sp. nov., a novel endophytic bacterium isolated from root of Ficus microcarpa Linn. f.</title>
        <authorList>
            <person name="Tuo L."/>
        </authorList>
    </citation>
    <scope>NUCLEOTIDE SEQUENCE [LARGE SCALE GENOMIC DNA]</scope>
    <source>
        <strain evidence="3 4">CBS5Q-3</strain>
    </source>
</reference>
<feature type="transmembrane region" description="Helical" evidence="1">
    <location>
        <begin position="83"/>
        <end position="104"/>
    </location>
</feature>
<evidence type="ECO:0000259" key="2">
    <source>
        <dbReference type="Pfam" id="PF00892"/>
    </source>
</evidence>
<dbReference type="PANTHER" id="PTHR22911">
    <property type="entry name" value="ACYL-MALONYL CONDENSING ENZYME-RELATED"/>
    <property type="match status" value="1"/>
</dbReference>
<dbReference type="RefSeq" id="WP_134760461.1">
    <property type="nucleotide sequence ID" value="NZ_SOZD01000001.1"/>
</dbReference>
<dbReference type="EMBL" id="SOZD01000001">
    <property type="protein sequence ID" value="TFF27649.1"/>
    <property type="molecule type" value="Genomic_DNA"/>
</dbReference>
<dbReference type="Gene3D" id="1.10.3730.20">
    <property type="match status" value="1"/>
</dbReference>
<feature type="transmembrane region" description="Helical" evidence="1">
    <location>
        <begin position="133"/>
        <end position="151"/>
    </location>
</feature>
<feature type="transmembrane region" description="Helical" evidence="1">
    <location>
        <begin position="257"/>
        <end position="277"/>
    </location>
</feature>
<feature type="domain" description="EamA" evidence="2">
    <location>
        <begin position="163"/>
        <end position="300"/>
    </location>
</feature>
<dbReference type="Pfam" id="PF00892">
    <property type="entry name" value="EamA"/>
    <property type="match status" value="2"/>
</dbReference>
<feature type="transmembrane region" description="Helical" evidence="1">
    <location>
        <begin position="229"/>
        <end position="250"/>
    </location>
</feature>
<keyword evidence="4" id="KW-1185">Reference proteome</keyword>
<feature type="transmembrane region" description="Helical" evidence="1">
    <location>
        <begin position="20"/>
        <end position="40"/>
    </location>
</feature>
<proteinExistence type="predicted"/>
<dbReference type="GO" id="GO:0016020">
    <property type="term" value="C:membrane"/>
    <property type="evidence" value="ECO:0007669"/>
    <property type="project" value="InterPro"/>
</dbReference>
<feature type="transmembrane region" description="Helical" evidence="1">
    <location>
        <begin position="110"/>
        <end position="128"/>
    </location>
</feature>
<feature type="transmembrane region" description="Helical" evidence="1">
    <location>
        <begin position="283"/>
        <end position="301"/>
    </location>
</feature>
<evidence type="ECO:0000313" key="3">
    <source>
        <dbReference type="EMBL" id="TFF27649.1"/>
    </source>
</evidence>
<feature type="transmembrane region" description="Helical" evidence="1">
    <location>
        <begin position="157"/>
        <end position="177"/>
    </location>
</feature>
<dbReference type="SUPFAM" id="SSF103481">
    <property type="entry name" value="Multidrug resistance efflux transporter EmrE"/>
    <property type="match status" value="2"/>
</dbReference>
<comment type="caution">
    <text evidence="3">The sequence shown here is derived from an EMBL/GenBank/DDBJ whole genome shotgun (WGS) entry which is preliminary data.</text>
</comment>
<dbReference type="InterPro" id="IPR037185">
    <property type="entry name" value="EmrE-like"/>
</dbReference>
<dbReference type="InterPro" id="IPR000620">
    <property type="entry name" value="EamA_dom"/>
</dbReference>
<evidence type="ECO:0000313" key="4">
    <source>
        <dbReference type="Proteomes" id="UP000298179"/>
    </source>
</evidence>
<feature type="transmembrane region" description="Helical" evidence="1">
    <location>
        <begin position="189"/>
        <end position="209"/>
    </location>
</feature>